<dbReference type="GO" id="GO:0000981">
    <property type="term" value="F:DNA-binding transcription factor activity, RNA polymerase II-specific"/>
    <property type="evidence" value="ECO:0007669"/>
    <property type="project" value="TreeGrafter"/>
</dbReference>
<proteinExistence type="predicted"/>
<feature type="domain" description="C2H2-type" evidence="7">
    <location>
        <begin position="205"/>
        <end position="232"/>
    </location>
</feature>
<keyword evidence="3 5" id="KW-0863">Zinc-finger</keyword>
<dbReference type="eggNOG" id="KOG1721">
    <property type="taxonomic scope" value="Eukaryota"/>
</dbReference>
<dbReference type="InterPro" id="IPR012934">
    <property type="entry name" value="Znf_AD"/>
</dbReference>
<evidence type="ECO:0000256" key="6">
    <source>
        <dbReference type="SAM" id="MobiDB-lite"/>
    </source>
</evidence>
<sequence length="392" mass="45260">MFYSNLRLCARRAIADSTTHAAAMDAKEVTRTLICRACLVLLGPEDVSYNLASEQDLAEKYFGCIGGDSGSMQRLQEDDHQQHSQLVLKSICECCYHLVQKFYDFRRMCEESARNFEELLLDIDYYCVKDQDVAVVSLPDLDTPSDSNDSSSQKPPMDTPCITNIEEVYIMEDDNTQQDLKQEKLPSLSQRKAAGERKRRTKYTLKCNQCQRGFYKASLLEAHMKQHEGINPYTCVLCGKSYARANLLEEHLHKRHSSSPSAQETYPCTSCDKVYTAYRSLKYHFKKQHEPGNEKDPSQGPQHICEKCGKSFGRKAHLTRHKWTHTSKDDLKYACEYCHKRFYTKENMLDHQKRLHGLQNPLRCQKCGSISSSWAELKEHLEKHKNPDYVVQ</sequence>
<feature type="domain" description="C2H2-type" evidence="7">
    <location>
        <begin position="233"/>
        <end position="261"/>
    </location>
</feature>
<evidence type="ECO:0000313" key="9">
    <source>
        <dbReference type="Proteomes" id="UP000007801"/>
    </source>
</evidence>
<organism evidence="8 9">
    <name type="scientific">Drosophila ananassae</name>
    <name type="common">Fruit fly</name>
    <dbReference type="NCBI Taxonomy" id="7217"/>
    <lineage>
        <taxon>Eukaryota</taxon>
        <taxon>Metazoa</taxon>
        <taxon>Ecdysozoa</taxon>
        <taxon>Arthropoda</taxon>
        <taxon>Hexapoda</taxon>
        <taxon>Insecta</taxon>
        <taxon>Pterygota</taxon>
        <taxon>Neoptera</taxon>
        <taxon>Endopterygota</taxon>
        <taxon>Diptera</taxon>
        <taxon>Brachycera</taxon>
        <taxon>Muscomorpha</taxon>
        <taxon>Ephydroidea</taxon>
        <taxon>Drosophilidae</taxon>
        <taxon>Drosophila</taxon>
        <taxon>Sophophora</taxon>
    </lineage>
</organism>
<evidence type="ECO:0000259" key="7">
    <source>
        <dbReference type="PROSITE" id="PS50157"/>
    </source>
</evidence>
<feature type="domain" description="C2H2-type" evidence="7">
    <location>
        <begin position="303"/>
        <end position="330"/>
    </location>
</feature>
<dbReference type="FunCoup" id="B3MB19">
    <property type="interactions" value="43"/>
</dbReference>
<dbReference type="SUPFAM" id="SSF57716">
    <property type="entry name" value="Glucocorticoid receptor-like (DNA-binding domain)"/>
    <property type="match status" value="1"/>
</dbReference>
<dbReference type="STRING" id="7217.B3MB19"/>
<dbReference type="GO" id="GO:0005634">
    <property type="term" value="C:nucleus"/>
    <property type="evidence" value="ECO:0007669"/>
    <property type="project" value="InterPro"/>
</dbReference>
<keyword evidence="4" id="KW-0862">Zinc</keyword>
<dbReference type="SMR" id="B3MB19"/>
<feature type="domain" description="C2H2-type" evidence="7">
    <location>
        <begin position="333"/>
        <end position="361"/>
    </location>
</feature>
<dbReference type="PANTHER" id="PTHR24408:SF61">
    <property type="entry name" value="E3 SUMO-PROTEIN LIGASE ZNF451"/>
    <property type="match status" value="1"/>
</dbReference>
<dbReference type="InParanoid" id="B3MB19"/>
<evidence type="ECO:0000256" key="1">
    <source>
        <dbReference type="ARBA" id="ARBA00022723"/>
    </source>
</evidence>
<dbReference type="AlphaFoldDB" id="B3MB19"/>
<dbReference type="Proteomes" id="UP000007801">
    <property type="component" value="Unassembled WGS sequence"/>
</dbReference>
<dbReference type="PROSITE" id="PS00028">
    <property type="entry name" value="ZINC_FINGER_C2H2_1"/>
    <property type="match status" value="4"/>
</dbReference>
<dbReference type="EMBL" id="CH902618">
    <property type="protein sequence ID" value="EDV40285.2"/>
    <property type="molecule type" value="Genomic_DNA"/>
</dbReference>
<dbReference type="GeneID" id="6506646"/>
<feature type="region of interest" description="Disordered" evidence="6">
    <location>
        <begin position="139"/>
        <end position="160"/>
    </location>
</feature>
<dbReference type="PANTHER" id="PTHR24408">
    <property type="entry name" value="ZINC FINGER PROTEIN"/>
    <property type="match status" value="1"/>
</dbReference>
<accession>B3MB19</accession>
<dbReference type="Gene3D" id="3.30.160.60">
    <property type="entry name" value="Classic Zinc Finger"/>
    <property type="match status" value="5"/>
</dbReference>
<dbReference type="PROSITE" id="PS50157">
    <property type="entry name" value="ZINC_FINGER_C2H2_2"/>
    <property type="match status" value="5"/>
</dbReference>
<dbReference type="SMART" id="SM00868">
    <property type="entry name" value="zf-AD"/>
    <property type="match status" value="1"/>
</dbReference>
<evidence type="ECO:0000256" key="4">
    <source>
        <dbReference type="ARBA" id="ARBA00022833"/>
    </source>
</evidence>
<dbReference type="GO" id="GO:0043565">
    <property type="term" value="F:sequence-specific DNA binding"/>
    <property type="evidence" value="ECO:0007669"/>
    <property type="project" value="TreeGrafter"/>
</dbReference>
<keyword evidence="2" id="KW-0677">Repeat</keyword>
<dbReference type="OrthoDB" id="2687452at2759"/>
<evidence type="ECO:0000256" key="3">
    <source>
        <dbReference type="ARBA" id="ARBA00022771"/>
    </source>
</evidence>
<keyword evidence="1" id="KW-0479">Metal-binding</keyword>
<feature type="domain" description="C2H2-type" evidence="7">
    <location>
        <begin position="266"/>
        <end position="294"/>
    </location>
</feature>
<keyword evidence="9" id="KW-1185">Reference proteome</keyword>
<dbReference type="Pfam" id="PF07776">
    <property type="entry name" value="zf-AD"/>
    <property type="match status" value="1"/>
</dbReference>
<dbReference type="FunFam" id="3.30.160.60:FF:000100">
    <property type="entry name" value="Zinc finger 45-like"/>
    <property type="match status" value="1"/>
</dbReference>
<feature type="compositionally biased region" description="Polar residues" evidence="6">
    <location>
        <begin position="144"/>
        <end position="154"/>
    </location>
</feature>
<name>B3MB19_DROAN</name>
<dbReference type="HOGENOM" id="CLU_795181_0_0_1"/>
<dbReference type="SMART" id="SM00355">
    <property type="entry name" value="ZnF_C2H2"/>
    <property type="match status" value="6"/>
</dbReference>
<dbReference type="Pfam" id="PF00096">
    <property type="entry name" value="zf-C2H2"/>
    <property type="match status" value="4"/>
</dbReference>
<dbReference type="GO" id="GO:0008270">
    <property type="term" value="F:zinc ion binding"/>
    <property type="evidence" value="ECO:0007669"/>
    <property type="project" value="UniProtKB-KW"/>
</dbReference>
<protein>
    <recommendedName>
        <fullName evidence="7">C2H2-type domain-containing protein</fullName>
    </recommendedName>
</protein>
<gene>
    <name evidence="8" type="primary">Dana\GF24010</name>
    <name evidence="8" type="synonym">dana_GLEANR_8769</name>
    <name evidence="8" type="ORF">GF24010</name>
</gene>
<dbReference type="InterPro" id="IPR036236">
    <property type="entry name" value="Znf_C2H2_sf"/>
</dbReference>
<dbReference type="InterPro" id="IPR013087">
    <property type="entry name" value="Znf_C2H2_type"/>
</dbReference>
<evidence type="ECO:0000256" key="2">
    <source>
        <dbReference type="ARBA" id="ARBA00022737"/>
    </source>
</evidence>
<evidence type="ECO:0000256" key="5">
    <source>
        <dbReference type="PROSITE-ProRule" id="PRU00042"/>
    </source>
</evidence>
<reference evidence="8 9" key="1">
    <citation type="journal article" date="2007" name="Nature">
        <title>Evolution of genes and genomes on the Drosophila phylogeny.</title>
        <authorList>
            <consortium name="Drosophila 12 Genomes Consortium"/>
            <person name="Clark A.G."/>
            <person name="Eisen M.B."/>
            <person name="Smith D.R."/>
            <person name="Bergman C.M."/>
            <person name="Oliver B."/>
            <person name="Markow T.A."/>
            <person name="Kaufman T.C."/>
            <person name="Kellis M."/>
            <person name="Gelbart W."/>
            <person name="Iyer V.N."/>
            <person name="Pollard D.A."/>
            <person name="Sackton T.B."/>
            <person name="Larracuente A.M."/>
            <person name="Singh N.D."/>
            <person name="Abad J.P."/>
            <person name="Abt D.N."/>
            <person name="Adryan B."/>
            <person name="Aguade M."/>
            <person name="Akashi H."/>
            <person name="Anderson W.W."/>
            <person name="Aquadro C.F."/>
            <person name="Ardell D.H."/>
            <person name="Arguello R."/>
            <person name="Artieri C.G."/>
            <person name="Barbash D.A."/>
            <person name="Barker D."/>
            <person name="Barsanti P."/>
            <person name="Batterham P."/>
            <person name="Batzoglou S."/>
            <person name="Begun D."/>
            <person name="Bhutkar A."/>
            <person name="Blanco E."/>
            <person name="Bosak S.A."/>
            <person name="Bradley R.K."/>
            <person name="Brand A.D."/>
            <person name="Brent M.R."/>
            <person name="Brooks A.N."/>
            <person name="Brown R.H."/>
            <person name="Butlin R.K."/>
            <person name="Caggese C."/>
            <person name="Calvi B.R."/>
            <person name="Bernardo de Carvalho A."/>
            <person name="Caspi A."/>
            <person name="Castrezana S."/>
            <person name="Celniker S.E."/>
            <person name="Chang J.L."/>
            <person name="Chapple C."/>
            <person name="Chatterji S."/>
            <person name="Chinwalla A."/>
            <person name="Civetta A."/>
            <person name="Clifton S.W."/>
            <person name="Comeron J.M."/>
            <person name="Costello J.C."/>
            <person name="Coyne J.A."/>
            <person name="Daub J."/>
            <person name="David R.G."/>
            <person name="Delcher A.L."/>
            <person name="Delehaunty K."/>
            <person name="Do C.B."/>
            <person name="Ebling H."/>
            <person name="Edwards K."/>
            <person name="Eickbush T."/>
            <person name="Evans J.D."/>
            <person name="Filipski A."/>
            <person name="Findeiss S."/>
            <person name="Freyhult E."/>
            <person name="Fulton L."/>
            <person name="Fulton R."/>
            <person name="Garcia A.C."/>
            <person name="Gardiner A."/>
            <person name="Garfield D.A."/>
            <person name="Garvin B.E."/>
            <person name="Gibson G."/>
            <person name="Gilbert D."/>
            <person name="Gnerre S."/>
            <person name="Godfrey J."/>
            <person name="Good R."/>
            <person name="Gotea V."/>
            <person name="Gravely B."/>
            <person name="Greenberg A.J."/>
            <person name="Griffiths-Jones S."/>
            <person name="Gross S."/>
            <person name="Guigo R."/>
            <person name="Gustafson E.A."/>
            <person name="Haerty W."/>
            <person name="Hahn M.W."/>
            <person name="Halligan D.L."/>
            <person name="Halpern A.L."/>
            <person name="Halter G.M."/>
            <person name="Han M.V."/>
            <person name="Heger A."/>
            <person name="Hillier L."/>
            <person name="Hinrichs A.S."/>
            <person name="Holmes I."/>
            <person name="Hoskins R.A."/>
            <person name="Hubisz M.J."/>
            <person name="Hultmark D."/>
            <person name="Huntley M.A."/>
            <person name="Jaffe D.B."/>
            <person name="Jagadeeshan S."/>
            <person name="Jeck W.R."/>
            <person name="Johnson J."/>
            <person name="Jones C.D."/>
            <person name="Jordan W.C."/>
            <person name="Karpen G.H."/>
            <person name="Kataoka E."/>
            <person name="Keightley P.D."/>
            <person name="Kheradpour P."/>
            <person name="Kirkness E.F."/>
            <person name="Koerich L.B."/>
            <person name="Kristiansen K."/>
            <person name="Kudrna D."/>
            <person name="Kulathinal R.J."/>
            <person name="Kumar S."/>
            <person name="Kwok R."/>
            <person name="Lander E."/>
            <person name="Langley C.H."/>
            <person name="Lapoint R."/>
            <person name="Lazzaro B.P."/>
            <person name="Lee S.J."/>
            <person name="Levesque L."/>
            <person name="Li R."/>
            <person name="Lin C.F."/>
            <person name="Lin M.F."/>
            <person name="Lindblad-Toh K."/>
            <person name="Llopart A."/>
            <person name="Long M."/>
            <person name="Low L."/>
            <person name="Lozovsky E."/>
            <person name="Lu J."/>
            <person name="Luo M."/>
            <person name="Machado C.A."/>
            <person name="Makalowski W."/>
            <person name="Marzo M."/>
            <person name="Matsuda M."/>
            <person name="Matzkin L."/>
            <person name="McAllister B."/>
            <person name="McBride C.S."/>
            <person name="McKernan B."/>
            <person name="McKernan K."/>
            <person name="Mendez-Lago M."/>
            <person name="Minx P."/>
            <person name="Mollenhauer M.U."/>
            <person name="Montooth K."/>
            <person name="Mount S.M."/>
            <person name="Mu X."/>
            <person name="Myers E."/>
            <person name="Negre B."/>
            <person name="Newfeld S."/>
            <person name="Nielsen R."/>
            <person name="Noor M.A."/>
            <person name="O'Grady P."/>
            <person name="Pachter L."/>
            <person name="Papaceit M."/>
            <person name="Parisi M.J."/>
            <person name="Parisi M."/>
            <person name="Parts L."/>
            <person name="Pedersen J.S."/>
            <person name="Pesole G."/>
            <person name="Phillippy A.M."/>
            <person name="Ponting C.P."/>
            <person name="Pop M."/>
            <person name="Porcelli D."/>
            <person name="Powell J.R."/>
            <person name="Prohaska S."/>
            <person name="Pruitt K."/>
            <person name="Puig M."/>
            <person name="Quesneville H."/>
            <person name="Ram K.R."/>
            <person name="Rand D."/>
            <person name="Rasmussen M.D."/>
            <person name="Reed L.K."/>
            <person name="Reenan R."/>
            <person name="Reily A."/>
            <person name="Remington K.A."/>
            <person name="Rieger T.T."/>
            <person name="Ritchie M.G."/>
            <person name="Robin C."/>
            <person name="Rogers Y.H."/>
            <person name="Rohde C."/>
            <person name="Rozas J."/>
            <person name="Rubenfield M.J."/>
            <person name="Ruiz A."/>
            <person name="Russo S."/>
            <person name="Salzberg S.L."/>
            <person name="Sanchez-Gracia A."/>
            <person name="Saranga D.J."/>
            <person name="Sato H."/>
            <person name="Schaeffer S.W."/>
            <person name="Schatz M.C."/>
            <person name="Schlenke T."/>
            <person name="Schwartz R."/>
            <person name="Segarra C."/>
            <person name="Singh R.S."/>
            <person name="Sirot L."/>
            <person name="Sirota M."/>
            <person name="Sisneros N.B."/>
            <person name="Smith C.D."/>
            <person name="Smith T.F."/>
            <person name="Spieth J."/>
            <person name="Stage D.E."/>
            <person name="Stark A."/>
            <person name="Stephan W."/>
            <person name="Strausberg R.L."/>
            <person name="Strempel S."/>
            <person name="Sturgill D."/>
            <person name="Sutton G."/>
            <person name="Sutton G.G."/>
            <person name="Tao W."/>
            <person name="Teichmann S."/>
            <person name="Tobari Y.N."/>
            <person name="Tomimura Y."/>
            <person name="Tsolas J.M."/>
            <person name="Valente V.L."/>
            <person name="Venter E."/>
            <person name="Venter J.C."/>
            <person name="Vicario S."/>
            <person name="Vieira F.G."/>
            <person name="Vilella A.J."/>
            <person name="Villasante A."/>
            <person name="Walenz B."/>
            <person name="Wang J."/>
            <person name="Wasserman M."/>
            <person name="Watts T."/>
            <person name="Wilson D."/>
            <person name="Wilson R.K."/>
            <person name="Wing R.A."/>
            <person name="Wolfner M.F."/>
            <person name="Wong A."/>
            <person name="Wong G.K."/>
            <person name="Wu C.I."/>
            <person name="Wu G."/>
            <person name="Yamamoto D."/>
            <person name="Yang H.P."/>
            <person name="Yang S.P."/>
            <person name="Yorke J.A."/>
            <person name="Yoshida K."/>
            <person name="Zdobnov E."/>
            <person name="Zhang P."/>
            <person name="Zhang Y."/>
            <person name="Zimin A.V."/>
            <person name="Baldwin J."/>
            <person name="Abdouelleil A."/>
            <person name="Abdulkadir J."/>
            <person name="Abebe A."/>
            <person name="Abera B."/>
            <person name="Abreu J."/>
            <person name="Acer S.C."/>
            <person name="Aftuck L."/>
            <person name="Alexander A."/>
            <person name="An P."/>
            <person name="Anderson E."/>
            <person name="Anderson S."/>
            <person name="Arachi H."/>
            <person name="Azer M."/>
            <person name="Bachantsang P."/>
            <person name="Barry A."/>
            <person name="Bayul T."/>
            <person name="Berlin A."/>
            <person name="Bessette D."/>
            <person name="Bloom T."/>
            <person name="Blye J."/>
            <person name="Boguslavskiy L."/>
            <person name="Bonnet C."/>
            <person name="Boukhgalter B."/>
            <person name="Bourzgui I."/>
            <person name="Brown A."/>
            <person name="Cahill P."/>
            <person name="Channer S."/>
            <person name="Cheshatsang Y."/>
            <person name="Chuda L."/>
            <person name="Citroen M."/>
            <person name="Collymore A."/>
            <person name="Cooke P."/>
            <person name="Costello M."/>
            <person name="D'Aco K."/>
            <person name="Daza R."/>
            <person name="De Haan G."/>
            <person name="DeGray S."/>
            <person name="DeMaso C."/>
            <person name="Dhargay N."/>
            <person name="Dooley K."/>
            <person name="Dooley E."/>
            <person name="Doricent M."/>
            <person name="Dorje P."/>
            <person name="Dorjee K."/>
            <person name="Dupes A."/>
            <person name="Elong R."/>
            <person name="Falk J."/>
            <person name="Farina A."/>
            <person name="Faro S."/>
            <person name="Ferguson D."/>
            <person name="Fisher S."/>
            <person name="Foley C.D."/>
            <person name="Franke A."/>
            <person name="Friedrich D."/>
            <person name="Gadbois L."/>
            <person name="Gearin G."/>
            <person name="Gearin C.R."/>
            <person name="Giannoukos G."/>
            <person name="Goode T."/>
            <person name="Graham J."/>
            <person name="Grandbois E."/>
            <person name="Grewal S."/>
            <person name="Gyaltsen K."/>
            <person name="Hafez N."/>
            <person name="Hagos B."/>
            <person name="Hall J."/>
            <person name="Henson C."/>
            <person name="Hollinger A."/>
            <person name="Honan T."/>
            <person name="Huard M.D."/>
            <person name="Hughes L."/>
            <person name="Hurhula B."/>
            <person name="Husby M.E."/>
            <person name="Kamat A."/>
            <person name="Kanga B."/>
            <person name="Kashin S."/>
            <person name="Khazanovich D."/>
            <person name="Kisner P."/>
            <person name="Lance K."/>
            <person name="Lara M."/>
            <person name="Lee W."/>
            <person name="Lennon N."/>
            <person name="Letendre F."/>
            <person name="LeVine R."/>
            <person name="Lipovsky A."/>
            <person name="Liu X."/>
            <person name="Liu J."/>
            <person name="Liu S."/>
            <person name="Lokyitsang T."/>
            <person name="Lokyitsang Y."/>
            <person name="Lubonja R."/>
            <person name="Lui A."/>
            <person name="MacDonald P."/>
            <person name="Magnisalis V."/>
            <person name="Maru K."/>
            <person name="Matthews C."/>
            <person name="McCusker W."/>
            <person name="McDonough S."/>
            <person name="Mehta T."/>
            <person name="Meldrim J."/>
            <person name="Meneus L."/>
            <person name="Mihai O."/>
            <person name="Mihalev A."/>
            <person name="Mihova T."/>
            <person name="Mittelman R."/>
            <person name="Mlenga V."/>
            <person name="Montmayeur A."/>
            <person name="Mulrain L."/>
            <person name="Navidi A."/>
            <person name="Naylor J."/>
            <person name="Negash T."/>
            <person name="Nguyen T."/>
            <person name="Nguyen N."/>
            <person name="Nicol R."/>
            <person name="Norbu C."/>
            <person name="Norbu N."/>
            <person name="Novod N."/>
            <person name="O'Neill B."/>
            <person name="Osman S."/>
            <person name="Markiewicz E."/>
            <person name="Oyono O.L."/>
            <person name="Patti C."/>
            <person name="Phunkhang P."/>
            <person name="Pierre F."/>
            <person name="Priest M."/>
            <person name="Raghuraman S."/>
            <person name="Rege F."/>
            <person name="Reyes R."/>
            <person name="Rise C."/>
            <person name="Rogov P."/>
            <person name="Ross K."/>
            <person name="Ryan E."/>
            <person name="Settipalli S."/>
            <person name="Shea T."/>
            <person name="Sherpa N."/>
            <person name="Shi L."/>
            <person name="Shih D."/>
            <person name="Sparrow T."/>
            <person name="Spaulding J."/>
            <person name="Stalker J."/>
            <person name="Stange-Thomann N."/>
            <person name="Stavropoulos S."/>
            <person name="Stone C."/>
            <person name="Strader C."/>
            <person name="Tesfaye S."/>
            <person name="Thomson T."/>
            <person name="Thoulutsang Y."/>
            <person name="Thoulutsang D."/>
            <person name="Topham K."/>
            <person name="Topping I."/>
            <person name="Tsamla T."/>
            <person name="Vassiliev H."/>
            <person name="Vo A."/>
            <person name="Wangchuk T."/>
            <person name="Wangdi T."/>
            <person name="Weiand M."/>
            <person name="Wilkinson J."/>
            <person name="Wilson A."/>
            <person name="Yadav S."/>
            <person name="Young G."/>
            <person name="Yu Q."/>
            <person name="Zembek L."/>
            <person name="Zhong D."/>
            <person name="Zimmer A."/>
            <person name="Zwirko Z."/>
            <person name="Jaffe D.B."/>
            <person name="Alvarez P."/>
            <person name="Brockman W."/>
            <person name="Butler J."/>
            <person name="Chin C."/>
            <person name="Gnerre S."/>
            <person name="Grabherr M."/>
            <person name="Kleber M."/>
            <person name="Mauceli E."/>
            <person name="MacCallum I."/>
        </authorList>
    </citation>
    <scope>NUCLEOTIDE SEQUENCE [LARGE SCALE GENOMIC DNA]</scope>
    <source>
        <strain evidence="9">Tucson 14024-0371.13</strain>
    </source>
</reference>
<dbReference type="SUPFAM" id="SSF57667">
    <property type="entry name" value="beta-beta-alpha zinc fingers"/>
    <property type="match status" value="3"/>
</dbReference>
<evidence type="ECO:0000313" key="8">
    <source>
        <dbReference type="EMBL" id="EDV40285.2"/>
    </source>
</evidence>
<dbReference type="KEGG" id="dan:6506646"/>